<feature type="transmembrane region" description="Helical" evidence="1">
    <location>
        <begin position="109"/>
        <end position="133"/>
    </location>
</feature>
<evidence type="ECO:0000313" key="2">
    <source>
        <dbReference type="EMBL" id="KGG80455.1"/>
    </source>
</evidence>
<evidence type="ECO:0000313" key="3">
    <source>
        <dbReference type="Proteomes" id="UP000029622"/>
    </source>
</evidence>
<dbReference type="Pfam" id="PF12822">
    <property type="entry name" value="ECF_trnsprt"/>
    <property type="match status" value="1"/>
</dbReference>
<keyword evidence="1" id="KW-0812">Transmembrane</keyword>
<gene>
    <name evidence="2" type="ORF">Y919_06135</name>
</gene>
<feature type="transmembrane region" description="Helical" evidence="1">
    <location>
        <begin position="77"/>
        <end position="97"/>
    </location>
</feature>
<comment type="caution">
    <text evidence="2">The sequence shown here is derived from an EMBL/GenBank/DDBJ whole genome shotgun (WGS) entry which is preliminary data.</text>
</comment>
<reference evidence="2 3" key="1">
    <citation type="submission" date="2013-12" db="EMBL/GenBank/DDBJ databases">
        <title>Draft genome sequence of Caloranaerobacter sp. H53214.</title>
        <authorList>
            <person name="Jiang L.J."/>
            <person name="Shao Z.Z."/>
            <person name="Long M.N."/>
        </authorList>
    </citation>
    <scope>NUCLEOTIDE SEQUENCE [LARGE SCALE GENOMIC DNA]</scope>
    <source>
        <strain evidence="2 3">H53214</strain>
    </source>
</reference>
<protein>
    <submittedName>
        <fullName evidence="2">Membrane protein</fullName>
    </submittedName>
</protein>
<dbReference type="STRING" id="1156417.Y919_06135"/>
<name>A0A096BGZ0_9FIRM</name>
<evidence type="ECO:0000256" key="1">
    <source>
        <dbReference type="SAM" id="Phobius"/>
    </source>
</evidence>
<feature type="transmembrane region" description="Helical" evidence="1">
    <location>
        <begin position="145"/>
        <end position="166"/>
    </location>
</feature>
<organism evidence="2 3">
    <name type="scientific">Caloranaerobacter azorensis H53214</name>
    <dbReference type="NCBI Taxonomy" id="1156417"/>
    <lineage>
        <taxon>Bacteria</taxon>
        <taxon>Bacillati</taxon>
        <taxon>Bacillota</taxon>
        <taxon>Tissierellia</taxon>
        <taxon>Tissierellales</taxon>
        <taxon>Thermohalobacteraceae</taxon>
        <taxon>Caloranaerobacter</taxon>
    </lineage>
</organism>
<dbReference type="RefSeq" id="WP_035163321.1">
    <property type="nucleotide sequence ID" value="NZ_AZTB01000025.1"/>
</dbReference>
<accession>A0A096BGZ0</accession>
<dbReference type="Gene3D" id="1.10.1760.20">
    <property type="match status" value="1"/>
</dbReference>
<dbReference type="Proteomes" id="UP000029622">
    <property type="component" value="Unassembled WGS sequence"/>
</dbReference>
<dbReference type="InterPro" id="IPR024529">
    <property type="entry name" value="ECF_trnsprt_substrate-spec"/>
</dbReference>
<dbReference type="EMBL" id="AZTB01000025">
    <property type="protein sequence ID" value="KGG80455.1"/>
    <property type="molecule type" value="Genomic_DNA"/>
</dbReference>
<feature type="transmembrane region" description="Helical" evidence="1">
    <location>
        <begin position="12"/>
        <end position="32"/>
    </location>
</feature>
<dbReference type="AlphaFoldDB" id="A0A096BGZ0"/>
<sequence length="180" mass="19491">MNLNSKTREIVLAGLFIAIGIVLPSLFHLTGISGKVFLPMHIPALLAGFFVSSPIAFIIGFLLPYLNSMVTGMPPLFPIALIMSFEIGLYGLSVSVFSRRMKLNTIVCLILAMIVGRIGGGLVAYILSVLFGVKIKALMFIKGSILTGLPGIIIQLIFIPIIVLALNKYSNREITEKNTL</sequence>
<dbReference type="GO" id="GO:0022857">
    <property type="term" value="F:transmembrane transporter activity"/>
    <property type="evidence" value="ECO:0007669"/>
    <property type="project" value="InterPro"/>
</dbReference>
<proteinExistence type="predicted"/>
<keyword evidence="1" id="KW-1133">Transmembrane helix</keyword>
<keyword evidence="1" id="KW-0472">Membrane</keyword>
<feature type="transmembrane region" description="Helical" evidence="1">
    <location>
        <begin position="44"/>
        <end position="65"/>
    </location>
</feature>